<feature type="domain" description="C3H1-type" evidence="6">
    <location>
        <begin position="96"/>
        <end position="123"/>
    </location>
</feature>
<feature type="domain" description="C3H1-type" evidence="6">
    <location>
        <begin position="14"/>
        <end position="42"/>
    </location>
</feature>
<name>A0A922KWW0_DERFA</name>
<dbReference type="PANTHER" id="PTHR46156:SF1">
    <property type="entry name" value="ZINC FINGER CCCH DOMAIN-CONTAINING PROTEIN 3"/>
    <property type="match status" value="1"/>
</dbReference>
<feature type="compositionally biased region" description="Basic residues" evidence="5">
    <location>
        <begin position="159"/>
        <end position="172"/>
    </location>
</feature>
<accession>A0A922KWW0</accession>
<feature type="domain" description="C3H1-type" evidence="6">
    <location>
        <begin position="69"/>
        <end position="95"/>
    </location>
</feature>
<proteinExistence type="predicted"/>
<feature type="zinc finger region" description="C3H1-type" evidence="4">
    <location>
        <begin position="69"/>
        <end position="95"/>
    </location>
</feature>
<reference evidence="7" key="1">
    <citation type="submission" date="2013-05" db="EMBL/GenBank/DDBJ databases">
        <authorList>
            <person name="Yim A.K.Y."/>
            <person name="Chan T.F."/>
            <person name="Ji K.M."/>
            <person name="Liu X.Y."/>
            <person name="Zhou J.W."/>
            <person name="Li R.Q."/>
            <person name="Yang K.Y."/>
            <person name="Li J."/>
            <person name="Li M."/>
            <person name="Law P.T.W."/>
            <person name="Wu Y.L."/>
            <person name="Cai Z.L."/>
            <person name="Qin H."/>
            <person name="Bao Y."/>
            <person name="Leung R.K.K."/>
            <person name="Ng P.K.S."/>
            <person name="Zou J."/>
            <person name="Zhong X.J."/>
            <person name="Ran P.X."/>
            <person name="Zhong N.S."/>
            <person name="Liu Z.G."/>
            <person name="Tsui S.K.W."/>
        </authorList>
    </citation>
    <scope>NUCLEOTIDE SEQUENCE</scope>
    <source>
        <strain evidence="7">Derf</strain>
        <tissue evidence="7">Whole organism</tissue>
    </source>
</reference>
<comment type="caution">
    <text evidence="7">The sequence shown here is derived from an EMBL/GenBank/DDBJ whole genome shotgun (WGS) entry which is preliminary data.</text>
</comment>
<dbReference type="GO" id="GO:0005634">
    <property type="term" value="C:nucleus"/>
    <property type="evidence" value="ECO:0007669"/>
    <property type="project" value="TreeGrafter"/>
</dbReference>
<dbReference type="Proteomes" id="UP000790347">
    <property type="component" value="Unassembled WGS sequence"/>
</dbReference>
<dbReference type="Gene3D" id="4.10.1000.10">
    <property type="entry name" value="Zinc finger, CCCH-type"/>
    <property type="match status" value="1"/>
</dbReference>
<feature type="region of interest" description="Disordered" evidence="5">
    <location>
        <begin position="143"/>
        <end position="208"/>
    </location>
</feature>
<evidence type="ECO:0000259" key="6">
    <source>
        <dbReference type="PROSITE" id="PS50103"/>
    </source>
</evidence>
<feature type="domain" description="C3H1-type" evidence="6">
    <location>
        <begin position="124"/>
        <end position="146"/>
    </location>
</feature>
<feature type="compositionally biased region" description="Low complexity" evidence="5">
    <location>
        <begin position="174"/>
        <end position="195"/>
    </location>
</feature>
<reference evidence="7" key="2">
    <citation type="journal article" date="2022" name="Res Sq">
        <title>Comparative Genomics Reveals Insights into the Divergent Evolution of Astigmatic Mites and Household Pest Adaptations.</title>
        <authorList>
            <person name="Xiong Q."/>
            <person name="Wan A.T.-Y."/>
            <person name="Liu X.-Y."/>
            <person name="Fung C.S.-H."/>
            <person name="Xiao X."/>
            <person name="Malainual N."/>
            <person name="Hou J."/>
            <person name="Wang L."/>
            <person name="Wang M."/>
            <person name="Yang K."/>
            <person name="Cui Y."/>
            <person name="Leung E."/>
            <person name="Nong W."/>
            <person name="Shin S.-K."/>
            <person name="Au S."/>
            <person name="Jeong K.Y."/>
            <person name="Chew F.T."/>
            <person name="Hui J."/>
            <person name="Leung T.F."/>
            <person name="Tungtrongchitr A."/>
            <person name="Zhong N."/>
            <person name="Liu Z."/>
            <person name="Tsui S."/>
        </authorList>
    </citation>
    <scope>NUCLEOTIDE SEQUENCE</scope>
    <source>
        <strain evidence="7">Derf</strain>
        <tissue evidence="7">Whole organism</tissue>
    </source>
</reference>
<dbReference type="SUPFAM" id="SSF90229">
    <property type="entry name" value="CCCH zinc finger"/>
    <property type="match status" value="2"/>
</dbReference>
<dbReference type="Pfam" id="PF00642">
    <property type="entry name" value="zf-CCCH"/>
    <property type="match status" value="1"/>
</dbReference>
<keyword evidence="1 4" id="KW-0479">Metal-binding</keyword>
<sequence>MMAPRRGKKKKIPIKNRSLCRQFCRQGKCDRGVHCSFIHDPNKRGICPGILSKYGCNKQECFLSHDQTPDKMPDCRFFLRGRCTANNCSYRHVKVNKDAKLCENFALGFCMKGLTCNKLHNYKCPMIRLKKKCPYGDQCNHYHPPPPPQNQSNSMKPSTSKKMKKSKFKKINNKTETNTTNNNNGNQQSSQVTTTNERRMNLSSPNTKNILNQMLTKQLKQTNVDHIDESKSNQSNDNDEDKSMIKKIIEQLSFIPLSKDGDIDAMDSLKTDWIQMIRRLRHNNSDDNDCRPSSTNMEEKPKYFIIDDSDDDDDDYKLSAKKPSSSSSNETNIYRPKLKIIPDFLQDESL</sequence>
<evidence type="ECO:0000256" key="5">
    <source>
        <dbReference type="SAM" id="MobiDB-lite"/>
    </source>
</evidence>
<dbReference type="InterPro" id="IPR000571">
    <property type="entry name" value="Znf_CCCH"/>
</dbReference>
<dbReference type="SMART" id="SM00356">
    <property type="entry name" value="ZnF_C3H1"/>
    <property type="match status" value="4"/>
</dbReference>
<keyword evidence="2 4" id="KW-0863">Zinc-finger</keyword>
<evidence type="ECO:0000256" key="2">
    <source>
        <dbReference type="ARBA" id="ARBA00022771"/>
    </source>
</evidence>
<dbReference type="AlphaFoldDB" id="A0A922KWW0"/>
<evidence type="ECO:0000256" key="1">
    <source>
        <dbReference type="ARBA" id="ARBA00022723"/>
    </source>
</evidence>
<feature type="region of interest" description="Disordered" evidence="5">
    <location>
        <begin position="283"/>
        <end position="333"/>
    </location>
</feature>
<keyword evidence="8" id="KW-1185">Reference proteome</keyword>
<dbReference type="InterPro" id="IPR036855">
    <property type="entry name" value="Znf_CCCH_sf"/>
</dbReference>
<dbReference type="EMBL" id="ASGP02000008">
    <property type="protein sequence ID" value="KAH9493735.1"/>
    <property type="molecule type" value="Genomic_DNA"/>
</dbReference>
<dbReference type="GO" id="GO:0008270">
    <property type="term" value="F:zinc ion binding"/>
    <property type="evidence" value="ECO:0007669"/>
    <property type="project" value="UniProtKB-KW"/>
</dbReference>
<feature type="zinc finger region" description="C3H1-type" evidence="4">
    <location>
        <begin position="96"/>
        <end position="123"/>
    </location>
</feature>
<protein>
    <recommendedName>
        <fullName evidence="6">C3H1-type domain-containing protein</fullName>
    </recommendedName>
</protein>
<dbReference type="PROSITE" id="PS50103">
    <property type="entry name" value="ZF_C3H1"/>
    <property type="match status" value="4"/>
</dbReference>
<dbReference type="PANTHER" id="PTHR46156">
    <property type="entry name" value="CCCH ZINGC FINGER"/>
    <property type="match status" value="1"/>
</dbReference>
<keyword evidence="3 4" id="KW-0862">Zinc</keyword>
<dbReference type="Gene3D" id="3.30.1370.210">
    <property type="match status" value="1"/>
</dbReference>
<evidence type="ECO:0000313" key="8">
    <source>
        <dbReference type="Proteomes" id="UP000790347"/>
    </source>
</evidence>
<feature type="zinc finger region" description="C3H1-type" evidence="4">
    <location>
        <begin position="124"/>
        <end position="146"/>
    </location>
</feature>
<gene>
    <name evidence="7" type="ORF">DERF_014471</name>
</gene>
<feature type="zinc finger region" description="C3H1-type" evidence="4">
    <location>
        <begin position="14"/>
        <end position="42"/>
    </location>
</feature>
<organism evidence="7 8">
    <name type="scientific">Dermatophagoides farinae</name>
    <name type="common">American house dust mite</name>
    <dbReference type="NCBI Taxonomy" id="6954"/>
    <lineage>
        <taxon>Eukaryota</taxon>
        <taxon>Metazoa</taxon>
        <taxon>Ecdysozoa</taxon>
        <taxon>Arthropoda</taxon>
        <taxon>Chelicerata</taxon>
        <taxon>Arachnida</taxon>
        <taxon>Acari</taxon>
        <taxon>Acariformes</taxon>
        <taxon>Sarcoptiformes</taxon>
        <taxon>Astigmata</taxon>
        <taxon>Psoroptidia</taxon>
        <taxon>Analgoidea</taxon>
        <taxon>Pyroglyphidae</taxon>
        <taxon>Dermatophagoidinae</taxon>
        <taxon>Dermatophagoides</taxon>
    </lineage>
</organism>
<evidence type="ECO:0000256" key="4">
    <source>
        <dbReference type="PROSITE-ProRule" id="PRU00723"/>
    </source>
</evidence>
<feature type="region of interest" description="Disordered" evidence="5">
    <location>
        <begin position="223"/>
        <end position="242"/>
    </location>
</feature>
<evidence type="ECO:0000256" key="3">
    <source>
        <dbReference type="ARBA" id="ARBA00022833"/>
    </source>
</evidence>
<evidence type="ECO:0000313" key="7">
    <source>
        <dbReference type="EMBL" id="KAH9493735.1"/>
    </source>
</evidence>